<dbReference type="Proteomes" id="UP000236291">
    <property type="component" value="Unassembled WGS sequence"/>
</dbReference>
<sequence>MVETTFLQQRVEAESTLHEQIKADDNAIVKTELTPEQSQEQSRQGRKRERSPENEMNIDETDNNTNKMKKQRLSRSLSRFSSRSVRPLHIVVPGEGLRDSAQKIKAMKLAKNAVKKRNKAARRGEADRVIVNLKPKHLYSGKRSKGKNQRR</sequence>
<feature type="region of interest" description="Disordered" evidence="1">
    <location>
        <begin position="17"/>
        <end position="84"/>
    </location>
</feature>
<reference evidence="2 3" key="2">
    <citation type="journal article" date="2017" name="Front. Plant Sci.">
        <title>Gene Classification and Mining of Molecular Markers Useful in Red Clover (Trifolium pratense) Breeding.</title>
        <authorList>
            <person name="Istvanek J."/>
            <person name="Dluhosova J."/>
            <person name="Dluhos P."/>
            <person name="Patkova L."/>
            <person name="Nedelnik J."/>
            <person name="Repkova J."/>
        </authorList>
    </citation>
    <scope>NUCLEOTIDE SEQUENCE [LARGE SCALE GENOMIC DNA]</scope>
    <source>
        <strain evidence="3">cv. Tatra</strain>
        <tissue evidence="2">Young leaves</tissue>
    </source>
</reference>
<dbReference type="STRING" id="57577.A0A2K3KZI1"/>
<gene>
    <name evidence="2" type="ORF">L195_g027574</name>
</gene>
<dbReference type="ExpressionAtlas" id="A0A2K3KZI1">
    <property type="expression patterns" value="baseline"/>
</dbReference>
<accession>A0A2K3KZI1</accession>
<evidence type="ECO:0000313" key="2">
    <source>
        <dbReference type="EMBL" id="PNX71692.1"/>
    </source>
</evidence>
<proteinExistence type="predicted"/>
<dbReference type="EMBL" id="ASHM01023660">
    <property type="protein sequence ID" value="PNX71692.1"/>
    <property type="molecule type" value="Genomic_DNA"/>
</dbReference>
<name>A0A2K3KZI1_TRIPR</name>
<reference evidence="2 3" key="1">
    <citation type="journal article" date="2014" name="Am. J. Bot.">
        <title>Genome assembly and annotation for red clover (Trifolium pratense; Fabaceae).</title>
        <authorList>
            <person name="Istvanek J."/>
            <person name="Jaros M."/>
            <person name="Krenek A."/>
            <person name="Repkova J."/>
        </authorList>
    </citation>
    <scope>NUCLEOTIDE SEQUENCE [LARGE SCALE GENOMIC DNA]</scope>
    <source>
        <strain evidence="3">cv. Tatra</strain>
        <tissue evidence="2">Young leaves</tissue>
    </source>
</reference>
<organism evidence="2 3">
    <name type="scientific">Trifolium pratense</name>
    <name type="common">Red clover</name>
    <dbReference type="NCBI Taxonomy" id="57577"/>
    <lineage>
        <taxon>Eukaryota</taxon>
        <taxon>Viridiplantae</taxon>
        <taxon>Streptophyta</taxon>
        <taxon>Embryophyta</taxon>
        <taxon>Tracheophyta</taxon>
        <taxon>Spermatophyta</taxon>
        <taxon>Magnoliopsida</taxon>
        <taxon>eudicotyledons</taxon>
        <taxon>Gunneridae</taxon>
        <taxon>Pentapetalae</taxon>
        <taxon>rosids</taxon>
        <taxon>fabids</taxon>
        <taxon>Fabales</taxon>
        <taxon>Fabaceae</taxon>
        <taxon>Papilionoideae</taxon>
        <taxon>50 kb inversion clade</taxon>
        <taxon>NPAAA clade</taxon>
        <taxon>Hologalegina</taxon>
        <taxon>IRL clade</taxon>
        <taxon>Trifolieae</taxon>
        <taxon>Trifolium</taxon>
    </lineage>
</organism>
<comment type="caution">
    <text evidence="2">The sequence shown here is derived from an EMBL/GenBank/DDBJ whole genome shotgun (WGS) entry which is preliminary data.</text>
</comment>
<protein>
    <submittedName>
        <fullName evidence="2">Nucleolar GTP-binding protein 1-like</fullName>
    </submittedName>
</protein>
<evidence type="ECO:0000256" key="1">
    <source>
        <dbReference type="SAM" id="MobiDB-lite"/>
    </source>
</evidence>
<feature type="region of interest" description="Disordered" evidence="1">
    <location>
        <begin position="114"/>
        <end position="151"/>
    </location>
</feature>
<feature type="compositionally biased region" description="Basic and acidic residues" evidence="1">
    <location>
        <begin position="17"/>
        <end position="27"/>
    </location>
</feature>
<feature type="compositionally biased region" description="Basic residues" evidence="1">
    <location>
        <begin position="134"/>
        <end position="151"/>
    </location>
</feature>
<feature type="compositionally biased region" description="Low complexity" evidence="1">
    <location>
        <begin position="74"/>
        <end position="84"/>
    </location>
</feature>
<evidence type="ECO:0000313" key="3">
    <source>
        <dbReference type="Proteomes" id="UP000236291"/>
    </source>
</evidence>
<dbReference type="AlphaFoldDB" id="A0A2K3KZI1"/>